<proteinExistence type="predicted"/>
<evidence type="ECO:0000313" key="4">
    <source>
        <dbReference type="EMBL" id="TCT30985.1"/>
    </source>
</evidence>
<dbReference type="EMBL" id="SMAS01000008">
    <property type="protein sequence ID" value="TCT30985.1"/>
    <property type="molecule type" value="Genomic_DNA"/>
</dbReference>
<dbReference type="SUPFAM" id="SSF49401">
    <property type="entry name" value="Bacterial adhesins"/>
    <property type="match status" value="1"/>
</dbReference>
<sequence>MKNRIYRTILVIGTLFLYSHYSLAECAQNPQNNLRSTASGKTITVQYDNISAIGTVLDTQYVQAFSSNYNFADVATGKIACGGYQDLYYVNGWAANASKIAATGIAGIGIRINYNTFGSGSYIPITSANAGSGSSWTMPPSGWNIQIVKTGTITSSGTLRSGEIAYITQGNSTTGTRFIGNRLSLPTNYRINVVSCSLKNSKNTYDINLGDWYDTQFKNIGDFQGTVNIPITLSCQTGTNIKYTVTSDTVDNAANGRLGLSGANKATGIAVQLLNNAGTPIQLNTKLVQQNSVPANDYIFGWKARYIKTAAIVTPGTANANATVNIRYE</sequence>
<feature type="domain" description="Fimbrial-type adhesion" evidence="2">
    <location>
        <begin position="194"/>
        <end position="328"/>
    </location>
</feature>
<dbReference type="GO" id="GO:0043709">
    <property type="term" value="P:cell adhesion involved in single-species biofilm formation"/>
    <property type="evidence" value="ECO:0007669"/>
    <property type="project" value="TreeGrafter"/>
</dbReference>
<dbReference type="InterPro" id="IPR008966">
    <property type="entry name" value="Adhesion_dom_sf"/>
</dbReference>
<accession>A0A4R3NF59</accession>
<name>A0A4R3NF59_9GAMM</name>
<dbReference type="Gene3D" id="2.60.40.1090">
    <property type="entry name" value="Fimbrial-type adhesion domain"/>
    <property type="match status" value="1"/>
</dbReference>
<dbReference type="InterPro" id="IPR054160">
    <property type="entry name" value="MrkD_recept-bd"/>
</dbReference>
<dbReference type="InterPro" id="IPR036937">
    <property type="entry name" value="Adhesion_dom_fimbrial_sf"/>
</dbReference>
<dbReference type="Proteomes" id="UP000295055">
    <property type="component" value="Unassembled WGS sequence"/>
</dbReference>
<reference evidence="4 5" key="1">
    <citation type="submission" date="2019-03" db="EMBL/GenBank/DDBJ databases">
        <title>Genomic analyses of the natural microbiome of Caenorhabditis elegans.</title>
        <authorList>
            <person name="Samuel B."/>
        </authorList>
    </citation>
    <scope>NUCLEOTIDE SEQUENCE [LARGE SCALE GENOMIC DNA]</scope>
    <source>
        <strain evidence="4 5">JUb102</strain>
    </source>
</reference>
<dbReference type="Pfam" id="PF00419">
    <property type="entry name" value="Fimbrial"/>
    <property type="match status" value="1"/>
</dbReference>
<organism evidence="4 5">
    <name type="scientific">Providencia alcalifaciens</name>
    <dbReference type="NCBI Taxonomy" id="126385"/>
    <lineage>
        <taxon>Bacteria</taxon>
        <taxon>Pseudomonadati</taxon>
        <taxon>Pseudomonadota</taxon>
        <taxon>Gammaproteobacteria</taxon>
        <taxon>Enterobacterales</taxon>
        <taxon>Morganellaceae</taxon>
        <taxon>Providencia</taxon>
    </lineage>
</organism>
<protein>
    <submittedName>
        <fullName evidence="4">Type 1 fimbria pilin</fullName>
    </submittedName>
</protein>
<feature type="domain" description="MrkD-like receptor binding" evidence="3">
    <location>
        <begin position="50"/>
        <end position="167"/>
    </location>
</feature>
<dbReference type="InterPro" id="IPR050263">
    <property type="entry name" value="Bact_Fimbrial_Adh_Pro"/>
</dbReference>
<dbReference type="RefSeq" id="WP_132496897.1">
    <property type="nucleotide sequence ID" value="NZ_SMAS01000008.1"/>
</dbReference>
<dbReference type="AlphaFoldDB" id="A0A4R3NF59"/>
<dbReference type="PANTHER" id="PTHR33420">
    <property type="entry name" value="FIMBRIAL SUBUNIT ELFA-RELATED"/>
    <property type="match status" value="1"/>
</dbReference>
<gene>
    <name evidence="4" type="ORF">EC835_108134</name>
</gene>
<dbReference type="PANTHER" id="PTHR33420:SF26">
    <property type="entry name" value="FIMBRIAL SUBUNIT"/>
    <property type="match status" value="1"/>
</dbReference>
<comment type="caution">
    <text evidence="4">The sequence shown here is derived from an EMBL/GenBank/DDBJ whole genome shotgun (WGS) entry which is preliminary data.</text>
</comment>
<dbReference type="OrthoDB" id="6507174at2"/>
<feature type="signal peptide" evidence="1">
    <location>
        <begin position="1"/>
        <end position="24"/>
    </location>
</feature>
<dbReference type="InterPro" id="IPR000259">
    <property type="entry name" value="Adhesion_dom_fimbrial"/>
</dbReference>
<feature type="chain" id="PRO_5020853063" evidence="1">
    <location>
        <begin position="25"/>
        <end position="329"/>
    </location>
</feature>
<evidence type="ECO:0000259" key="2">
    <source>
        <dbReference type="Pfam" id="PF00419"/>
    </source>
</evidence>
<evidence type="ECO:0000259" key="3">
    <source>
        <dbReference type="Pfam" id="PF22003"/>
    </source>
</evidence>
<evidence type="ECO:0000256" key="1">
    <source>
        <dbReference type="SAM" id="SignalP"/>
    </source>
</evidence>
<dbReference type="Pfam" id="PF22003">
    <property type="entry name" value="MrkDrd"/>
    <property type="match status" value="1"/>
</dbReference>
<keyword evidence="1" id="KW-0732">Signal</keyword>
<evidence type="ECO:0000313" key="5">
    <source>
        <dbReference type="Proteomes" id="UP000295055"/>
    </source>
</evidence>
<dbReference type="GO" id="GO:0009289">
    <property type="term" value="C:pilus"/>
    <property type="evidence" value="ECO:0007669"/>
    <property type="project" value="InterPro"/>
</dbReference>
<dbReference type="Gene3D" id="2.60.40.3310">
    <property type="match status" value="1"/>
</dbReference>